<dbReference type="EMBL" id="GG698898">
    <property type="protein sequence ID" value="EEU46245.1"/>
    <property type="molecule type" value="Genomic_DNA"/>
</dbReference>
<feature type="compositionally biased region" description="Low complexity" evidence="1">
    <location>
        <begin position="174"/>
        <end position="184"/>
    </location>
</feature>
<organism evidence="3 4">
    <name type="scientific">Fusarium vanettenii (strain ATCC MYA-4622 / CBS 123669 / FGSC 9596 / NRRL 45880 / 77-13-4)</name>
    <name type="common">Fusarium solani subsp. pisi</name>
    <dbReference type="NCBI Taxonomy" id="660122"/>
    <lineage>
        <taxon>Eukaryota</taxon>
        <taxon>Fungi</taxon>
        <taxon>Dikarya</taxon>
        <taxon>Ascomycota</taxon>
        <taxon>Pezizomycotina</taxon>
        <taxon>Sordariomycetes</taxon>
        <taxon>Hypocreomycetidae</taxon>
        <taxon>Hypocreales</taxon>
        <taxon>Nectriaceae</taxon>
        <taxon>Fusarium</taxon>
        <taxon>Fusarium solani species complex</taxon>
        <taxon>Fusarium vanettenii</taxon>
    </lineage>
</organism>
<dbReference type="KEGG" id="nhe:NECHADRAFT_78651"/>
<gene>
    <name evidence="3" type="ORF">NECHADRAFT_78651</name>
</gene>
<dbReference type="HOGENOM" id="CLU_375996_0_0_1"/>
<dbReference type="AlphaFoldDB" id="C7YP66"/>
<dbReference type="OrthoDB" id="5240840at2759"/>
<feature type="compositionally biased region" description="Polar residues" evidence="1">
    <location>
        <begin position="395"/>
        <end position="421"/>
    </location>
</feature>
<keyword evidence="4" id="KW-1185">Reference proteome</keyword>
<dbReference type="GeneID" id="9673111"/>
<feature type="region of interest" description="Disordered" evidence="1">
    <location>
        <begin position="457"/>
        <end position="587"/>
    </location>
</feature>
<sequence>MLGLRAGTVLNFILGRQYAGIPQHIDVTETASLVERAPVVITETVMESLTVVVPKTTTVQVTYHVPINASTSATADPSATLPFASTAILNATSSTYDPAQDTPLFAINPSLILSESQESVPVPTTAVEGDLPGTSDAHETAAPIETATTEEASAEPTAEPTSEPTSEQASEPIPEVTSEAAPTETPEEARLVSGQDSTSSEVLLFDTASLTFTFTGPPGRSTTLQTRSGTTTAASAPGSTQSSDGVTPDDSETGITDPRPSYTTATLPGGLITTIGLDATAGNDQASETDGAGIISKESNDTAATPVVVGSVVGSVMGLSMLVFLFWFLRRRTTRRRRSTLLTPLGIPPGAPGGMGSEKYEIDNNSLGPTPRSTKLAAAVTANAKKFGHKIRLSVNGSPGVNMNRGNSQFLDSNPSHSRSASVGPYPSSRGDSSQGQQGWWSRLILESSAENLEAQEISEKERGMTRTPSPNPFSDAHTMAAVPPANPFASTRDSLMPSPLAPGRSPPQRPPRPDDPFSDSNSVAPLAPTHLPPANYVSDVRKSRGPSMARNLTPPGPNGSPNLQLPTAREGRDNIHSNPFDLELDGRHVPSVSNIHPMPPRYTAASSFYGTQKRATTHSRAESFTSRYTSGVSMLDEWPVPPTDSRYSGAGYPPYRHSRSESDSVLGRQSVGQAISDSVVLFPGILNQVS</sequence>
<dbReference type="OMA" id="TTHRNKF"/>
<evidence type="ECO:0000313" key="4">
    <source>
        <dbReference type="Proteomes" id="UP000005206"/>
    </source>
</evidence>
<protein>
    <submittedName>
        <fullName evidence="3">Uncharacterized protein</fullName>
    </submittedName>
</protein>
<feature type="compositionally biased region" description="Low complexity" evidence="1">
    <location>
        <begin position="219"/>
        <end position="243"/>
    </location>
</feature>
<feature type="compositionally biased region" description="Low complexity" evidence="1">
    <location>
        <begin position="140"/>
        <end position="167"/>
    </location>
</feature>
<dbReference type="Proteomes" id="UP000005206">
    <property type="component" value="Chromosome 4"/>
</dbReference>
<name>C7YP66_FUSV7</name>
<dbReference type="VEuPathDB" id="FungiDB:NECHADRAFT_78651"/>
<proteinExistence type="predicted"/>
<feature type="region of interest" description="Disordered" evidence="1">
    <location>
        <begin position="342"/>
        <end position="372"/>
    </location>
</feature>
<feature type="transmembrane region" description="Helical" evidence="2">
    <location>
        <begin position="307"/>
        <end position="329"/>
    </location>
</feature>
<evidence type="ECO:0000256" key="2">
    <source>
        <dbReference type="SAM" id="Phobius"/>
    </source>
</evidence>
<feature type="region of interest" description="Disordered" evidence="1">
    <location>
        <begin position="211"/>
        <end position="268"/>
    </location>
</feature>
<accession>C7YP66</accession>
<evidence type="ECO:0000313" key="3">
    <source>
        <dbReference type="EMBL" id="EEU46245.1"/>
    </source>
</evidence>
<feature type="region of interest" description="Disordered" evidence="1">
    <location>
        <begin position="117"/>
        <end position="198"/>
    </location>
</feature>
<feature type="region of interest" description="Disordered" evidence="1">
    <location>
        <begin position="393"/>
        <end position="438"/>
    </location>
</feature>
<dbReference type="RefSeq" id="XP_003051958.1">
    <property type="nucleotide sequence ID" value="XM_003051912.1"/>
</dbReference>
<feature type="compositionally biased region" description="Polar residues" evidence="1">
    <location>
        <begin position="363"/>
        <end position="372"/>
    </location>
</feature>
<dbReference type="eggNOG" id="ENOG502QQEE">
    <property type="taxonomic scope" value="Eukaryota"/>
</dbReference>
<dbReference type="InParanoid" id="C7YP66"/>
<keyword evidence="2" id="KW-0472">Membrane</keyword>
<keyword evidence="2" id="KW-0812">Transmembrane</keyword>
<evidence type="ECO:0000256" key="1">
    <source>
        <dbReference type="SAM" id="MobiDB-lite"/>
    </source>
</evidence>
<reference evidence="3 4" key="1">
    <citation type="journal article" date="2009" name="PLoS Genet.">
        <title>The genome of Nectria haematococca: contribution of supernumerary chromosomes to gene expansion.</title>
        <authorList>
            <person name="Coleman J.J."/>
            <person name="Rounsley S.D."/>
            <person name="Rodriguez-Carres M."/>
            <person name="Kuo A."/>
            <person name="Wasmann C.C."/>
            <person name="Grimwood J."/>
            <person name="Schmutz J."/>
            <person name="Taga M."/>
            <person name="White G.J."/>
            <person name="Zhou S."/>
            <person name="Schwartz D.C."/>
            <person name="Freitag M."/>
            <person name="Ma L.J."/>
            <person name="Danchin E.G."/>
            <person name="Henrissat B."/>
            <person name="Coutinho P.M."/>
            <person name="Nelson D.R."/>
            <person name="Straney D."/>
            <person name="Napoli C.A."/>
            <person name="Barker B.M."/>
            <person name="Gribskov M."/>
            <person name="Rep M."/>
            <person name="Kroken S."/>
            <person name="Molnar I."/>
            <person name="Rensing C."/>
            <person name="Kennell J.C."/>
            <person name="Zamora J."/>
            <person name="Farman M.L."/>
            <person name="Selker E.U."/>
            <person name="Salamov A."/>
            <person name="Shapiro H."/>
            <person name="Pangilinan J."/>
            <person name="Lindquist E."/>
            <person name="Lamers C."/>
            <person name="Grigoriev I.V."/>
            <person name="Geiser D.M."/>
            <person name="Covert S.F."/>
            <person name="Temporini E."/>
            <person name="Vanetten H.D."/>
        </authorList>
    </citation>
    <scope>NUCLEOTIDE SEQUENCE [LARGE SCALE GENOMIC DNA]</scope>
    <source>
        <strain evidence="4">ATCC MYA-4622 / CBS 123669 / FGSC 9596 / NRRL 45880 / 77-13-4</strain>
    </source>
</reference>
<keyword evidence="2" id="KW-1133">Transmembrane helix</keyword>
<feature type="compositionally biased region" description="Low complexity" evidence="1">
    <location>
        <begin position="428"/>
        <end position="438"/>
    </location>
</feature>